<dbReference type="AlphaFoldDB" id="A0AAN1BHB8"/>
<feature type="transmembrane region" description="Helical" evidence="5">
    <location>
        <begin position="95"/>
        <end position="116"/>
    </location>
</feature>
<dbReference type="InterPro" id="IPR037185">
    <property type="entry name" value="EmrE-like"/>
</dbReference>
<feature type="transmembrane region" description="Helical" evidence="5">
    <location>
        <begin position="7"/>
        <end position="31"/>
    </location>
</feature>
<dbReference type="Proteomes" id="UP000194159">
    <property type="component" value="Chromosome"/>
</dbReference>
<evidence type="ECO:0000256" key="3">
    <source>
        <dbReference type="ARBA" id="ARBA00022989"/>
    </source>
</evidence>
<evidence type="ECO:0000313" key="8">
    <source>
        <dbReference type="Proteomes" id="UP000194159"/>
    </source>
</evidence>
<dbReference type="SUPFAM" id="SSF103481">
    <property type="entry name" value="Multidrug resistance efflux transporter EmrE"/>
    <property type="match status" value="1"/>
</dbReference>
<dbReference type="InterPro" id="IPR000620">
    <property type="entry name" value="EamA_dom"/>
</dbReference>
<evidence type="ECO:0000256" key="4">
    <source>
        <dbReference type="ARBA" id="ARBA00023136"/>
    </source>
</evidence>
<evidence type="ECO:0000256" key="5">
    <source>
        <dbReference type="SAM" id="Phobius"/>
    </source>
</evidence>
<comment type="subcellular location">
    <subcellularLocation>
        <location evidence="1">Membrane</location>
        <topology evidence="1">Multi-pass membrane protein</topology>
    </subcellularLocation>
</comment>
<evidence type="ECO:0000256" key="2">
    <source>
        <dbReference type="ARBA" id="ARBA00022692"/>
    </source>
</evidence>
<feature type="transmembrane region" description="Helical" evidence="5">
    <location>
        <begin position="152"/>
        <end position="170"/>
    </location>
</feature>
<evidence type="ECO:0000313" key="7">
    <source>
        <dbReference type="EMBL" id="ARQ10956.1"/>
    </source>
</evidence>
<sequence length="322" mass="34933">MDSRMSAWIWGLLLLLGLIWGGSFFFARIAVQHIPPLTLVFLRLLLAGLALHIYIAGRFDIYSTLKARWREFLILGLINNALPHALIFFGQTRIGAGLAAILNATTPIWTVLIANYLTSDEKLCSAKIAGCLVGLAGTIVLVGPGLSASGQAPFWALLLPVLAAISYGFAATYGKRFKDVPAPVTAAGQLTASSLITLPLSLLADRPWTLSLPPLDILLAVLALALVSTAFAYILSDHGGGRRHQRLTCHPAGAAKRDPSRRAFPRRTAGGWRIRRHGADRFRPCHPRWPRLPPAGESRLIAGCVFSMFSTGCRTAMFQAHR</sequence>
<name>A0AAN1BHB8_RHIET</name>
<evidence type="ECO:0000256" key="1">
    <source>
        <dbReference type="ARBA" id="ARBA00004141"/>
    </source>
</evidence>
<feature type="transmembrane region" description="Helical" evidence="5">
    <location>
        <begin position="69"/>
        <end position="89"/>
    </location>
</feature>
<proteinExistence type="predicted"/>
<protein>
    <submittedName>
        <fullName evidence="7">DMT superfamily inner membrane transporter protein</fullName>
    </submittedName>
</protein>
<dbReference type="InterPro" id="IPR050638">
    <property type="entry name" value="AA-Vitamin_Transporters"/>
</dbReference>
<dbReference type="GO" id="GO:0016020">
    <property type="term" value="C:membrane"/>
    <property type="evidence" value="ECO:0007669"/>
    <property type="project" value="UniProtKB-SubCell"/>
</dbReference>
<feature type="transmembrane region" description="Helical" evidence="5">
    <location>
        <begin position="182"/>
        <end position="203"/>
    </location>
</feature>
<keyword evidence="3 5" id="KW-1133">Transmembrane helix</keyword>
<evidence type="ECO:0000259" key="6">
    <source>
        <dbReference type="Pfam" id="PF00892"/>
    </source>
</evidence>
<dbReference type="PANTHER" id="PTHR32322">
    <property type="entry name" value="INNER MEMBRANE TRANSPORTER"/>
    <property type="match status" value="1"/>
</dbReference>
<keyword evidence="4 5" id="KW-0472">Membrane</keyword>
<reference evidence="7 8" key="1">
    <citation type="submission" date="2017-04" db="EMBL/GenBank/DDBJ databases">
        <title>Complete genome sequences of Rhizobium genomic linages associated to common bean (phaseolus vulgaris).</title>
        <authorList>
            <person name="Santamaria R.I."/>
            <person name="Bustos P."/>
            <person name="Perez-Carrascal O."/>
            <person name="Martinez-Flores I."/>
            <person name="Juarez S."/>
            <person name="Lozano L."/>
            <person name="Miranda F."/>
            <person name="Vinuesa P."/>
            <person name="Martinez-Romero E."/>
            <person name="Cevallos M.A."/>
            <person name="Romero D."/>
            <person name="Davila G."/>
            <person name="Gonzalez V."/>
        </authorList>
    </citation>
    <scope>NUCLEOTIDE SEQUENCE [LARGE SCALE GENOMIC DNA]</scope>
    <source>
        <strain evidence="7 8">NXC12</strain>
    </source>
</reference>
<feature type="transmembrane region" description="Helical" evidence="5">
    <location>
        <begin position="128"/>
        <end position="146"/>
    </location>
</feature>
<gene>
    <name evidence="7" type="ORF">NXC12_CH02960</name>
</gene>
<keyword evidence="2 5" id="KW-0812">Transmembrane</keyword>
<organism evidence="7 8">
    <name type="scientific">Rhizobium etli</name>
    <dbReference type="NCBI Taxonomy" id="29449"/>
    <lineage>
        <taxon>Bacteria</taxon>
        <taxon>Pseudomonadati</taxon>
        <taxon>Pseudomonadota</taxon>
        <taxon>Alphaproteobacteria</taxon>
        <taxon>Hyphomicrobiales</taxon>
        <taxon>Rhizobiaceae</taxon>
        <taxon>Rhizobium/Agrobacterium group</taxon>
        <taxon>Rhizobium</taxon>
    </lineage>
</organism>
<feature type="transmembrane region" description="Helical" evidence="5">
    <location>
        <begin position="37"/>
        <end position="57"/>
    </location>
</feature>
<feature type="transmembrane region" description="Helical" evidence="5">
    <location>
        <begin position="215"/>
        <end position="236"/>
    </location>
</feature>
<dbReference type="Pfam" id="PF00892">
    <property type="entry name" value="EamA"/>
    <property type="match status" value="1"/>
</dbReference>
<accession>A0AAN1BHB8</accession>
<dbReference type="EMBL" id="CP020906">
    <property type="protein sequence ID" value="ARQ10956.1"/>
    <property type="molecule type" value="Genomic_DNA"/>
</dbReference>
<dbReference type="PANTHER" id="PTHR32322:SF9">
    <property type="entry name" value="AMINO-ACID METABOLITE EFFLUX PUMP-RELATED"/>
    <property type="match status" value="1"/>
</dbReference>
<feature type="domain" description="EamA" evidence="6">
    <location>
        <begin position="12"/>
        <end position="142"/>
    </location>
</feature>